<dbReference type="GO" id="GO:0007219">
    <property type="term" value="P:Notch signaling pathway"/>
    <property type="evidence" value="ECO:0007669"/>
    <property type="project" value="UniProtKB-KW"/>
</dbReference>
<keyword evidence="9" id="KW-0325">Glycoprotein</keyword>
<comment type="similarity">
    <text evidence="2">Belongs to the nicastrin family.</text>
</comment>
<comment type="subcellular location">
    <subcellularLocation>
        <location evidence="1">Membrane</location>
        <topology evidence="1">Single-pass type I membrane protein</topology>
    </subcellularLocation>
</comment>
<accession>A0A212FGR9</accession>
<sequence length="711" mass="77988">MSSLNFFMWFLVILLSKDSACERLHEQIYSSIEGGAACFRRLNGTHQAGCTSPLNGAVGAVHMISNISDAQWMIYNSSAGPYVAVVNTIVFNEVIELFMQEPSNVAGILLYENATERPEFFSPETQCPNENSAGSDGQCAGDVVWNENGSGLLRRDIPFPIFFLPSSRIQEIDKIIQCHDRYNLDKDNQKGRPLCSLQLSSFMYAAVNTAVCLRRSATSIFGIAIKMCDPLGDYNVYYSLFPRPKETAKEKKQVILVTARMDSASLFDGVAPGAASAVVGLVTLITTAATLSQMIPQTEAASYNKNVLFTLFNGESYDYIGSQRVAYDISQGVWPPLSPITSKDINLHVELGQLGGSLNLFKDNPNWPLYAYAPYTYTIPPQVTEFLAEMSSYSQTNNMTIESEFSINMPPSSLHSFRKILSNATESGELPEILLVDHLGKFTNKYYESALDDYDSIGYSYHNISISNDGKFIPTDDLIANGTMSENEAQVKIARVSTSLAHTLYQQIVGTAYAGNISSSAHLVDEMLYCFLRSQACRLLVAADYYSNEDTPPDDRPAPLYVGVAALSTPAALYSGHLLALLTGTHIQVNRTACDNIGTPGFSYYYLRGWNQSGICIQTTMNFSQAISPAFIKPDYNITSGEFSTWTESVWLGLWARVFVRAAGVGARVAAAAGAFTTILAAVTTYWLQRHASVIFLTPVADNGVIRSVNC</sequence>
<proteinExistence type="inferred from homology"/>
<gene>
    <name evidence="10" type="ORF">KGM_204430</name>
</gene>
<dbReference type="FunCoup" id="A0A212FGR9">
    <property type="interactions" value="1771"/>
</dbReference>
<evidence type="ECO:0000256" key="7">
    <source>
        <dbReference type="ARBA" id="ARBA00022989"/>
    </source>
</evidence>
<reference evidence="10 11" key="1">
    <citation type="journal article" date="2011" name="Cell">
        <title>The monarch butterfly genome yields insights into long-distance migration.</title>
        <authorList>
            <person name="Zhan S."/>
            <person name="Merlin C."/>
            <person name="Boore J.L."/>
            <person name="Reppert S.M."/>
        </authorList>
    </citation>
    <scope>NUCLEOTIDE SEQUENCE [LARGE SCALE GENOMIC DNA]</scope>
    <source>
        <strain evidence="10">F-2</strain>
    </source>
</reference>
<evidence type="ECO:0000256" key="9">
    <source>
        <dbReference type="ARBA" id="ARBA00023180"/>
    </source>
</evidence>
<evidence type="ECO:0000256" key="8">
    <source>
        <dbReference type="ARBA" id="ARBA00023136"/>
    </source>
</evidence>
<organism evidence="10 11">
    <name type="scientific">Danaus plexippus plexippus</name>
    <dbReference type="NCBI Taxonomy" id="278856"/>
    <lineage>
        <taxon>Eukaryota</taxon>
        <taxon>Metazoa</taxon>
        <taxon>Ecdysozoa</taxon>
        <taxon>Arthropoda</taxon>
        <taxon>Hexapoda</taxon>
        <taxon>Insecta</taxon>
        <taxon>Pterygota</taxon>
        <taxon>Neoptera</taxon>
        <taxon>Endopterygota</taxon>
        <taxon>Lepidoptera</taxon>
        <taxon>Glossata</taxon>
        <taxon>Ditrysia</taxon>
        <taxon>Papilionoidea</taxon>
        <taxon>Nymphalidae</taxon>
        <taxon>Danainae</taxon>
        <taxon>Danaini</taxon>
        <taxon>Danaina</taxon>
        <taxon>Danaus</taxon>
        <taxon>Danaus</taxon>
    </lineage>
</organism>
<evidence type="ECO:0000313" key="11">
    <source>
        <dbReference type="Proteomes" id="UP000007151"/>
    </source>
</evidence>
<dbReference type="PANTHER" id="PTHR21092">
    <property type="entry name" value="NICASTRIN"/>
    <property type="match status" value="1"/>
</dbReference>
<evidence type="ECO:0000256" key="2">
    <source>
        <dbReference type="ARBA" id="ARBA00007717"/>
    </source>
</evidence>
<keyword evidence="4" id="KW-0812">Transmembrane</keyword>
<evidence type="ECO:0000256" key="4">
    <source>
        <dbReference type="ARBA" id="ARBA00022692"/>
    </source>
</evidence>
<dbReference type="eggNOG" id="KOG2657">
    <property type="taxonomic scope" value="Eukaryota"/>
</dbReference>
<dbReference type="Gene3D" id="3.40.630.10">
    <property type="entry name" value="Zn peptidases"/>
    <property type="match status" value="1"/>
</dbReference>
<protein>
    <recommendedName>
        <fullName evidence="3">Nicastrin</fullName>
    </recommendedName>
</protein>
<keyword evidence="6" id="KW-0914">Notch signaling pathway</keyword>
<evidence type="ECO:0000256" key="6">
    <source>
        <dbReference type="ARBA" id="ARBA00022976"/>
    </source>
</evidence>
<dbReference type="GO" id="GO:0005886">
    <property type="term" value="C:plasma membrane"/>
    <property type="evidence" value="ECO:0007669"/>
    <property type="project" value="TreeGrafter"/>
</dbReference>
<name>A0A212FGR9_DANPL</name>
<dbReference type="Pfam" id="PF05450">
    <property type="entry name" value="Nicastrin"/>
    <property type="match status" value="1"/>
</dbReference>
<dbReference type="AlphaFoldDB" id="A0A212FGR9"/>
<keyword evidence="8" id="KW-0472">Membrane</keyword>
<dbReference type="Proteomes" id="UP000007151">
    <property type="component" value="Unassembled WGS sequence"/>
</dbReference>
<keyword evidence="11" id="KW-1185">Reference proteome</keyword>
<dbReference type="EMBL" id="AGBW02008599">
    <property type="protein sequence ID" value="OWR52935.1"/>
    <property type="molecule type" value="Genomic_DNA"/>
</dbReference>
<evidence type="ECO:0000256" key="1">
    <source>
        <dbReference type="ARBA" id="ARBA00004479"/>
    </source>
</evidence>
<dbReference type="GO" id="GO:0007220">
    <property type="term" value="P:Notch receptor processing"/>
    <property type="evidence" value="ECO:0007669"/>
    <property type="project" value="TreeGrafter"/>
</dbReference>
<evidence type="ECO:0000256" key="3">
    <source>
        <dbReference type="ARBA" id="ARBA00015303"/>
    </source>
</evidence>
<dbReference type="SUPFAM" id="SSF53187">
    <property type="entry name" value="Zn-dependent exopeptidases"/>
    <property type="match status" value="1"/>
</dbReference>
<keyword evidence="7" id="KW-1133">Transmembrane helix</keyword>
<dbReference type="STRING" id="278856.A0A212FGR9"/>
<dbReference type="GO" id="GO:0016485">
    <property type="term" value="P:protein processing"/>
    <property type="evidence" value="ECO:0007669"/>
    <property type="project" value="InterPro"/>
</dbReference>
<dbReference type="KEGG" id="dpl:KGM_204430"/>
<dbReference type="OrthoDB" id="755951at2759"/>
<dbReference type="InterPro" id="IPR008710">
    <property type="entry name" value="Nicastrin"/>
</dbReference>
<dbReference type="PANTHER" id="PTHR21092:SF0">
    <property type="entry name" value="NICASTRIN"/>
    <property type="match status" value="1"/>
</dbReference>
<dbReference type="InterPro" id="IPR041084">
    <property type="entry name" value="Ncstrn_small"/>
</dbReference>
<evidence type="ECO:0000313" key="10">
    <source>
        <dbReference type="EMBL" id="OWR52935.1"/>
    </source>
</evidence>
<dbReference type="Pfam" id="PF18266">
    <property type="entry name" value="Ncstrn_small"/>
    <property type="match status" value="1"/>
</dbReference>
<evidence type="ECO:0000256" key="5">
    <source>
        <dbReference type="ARBA" id="ARBA00022729"/>
    </source>
</evidence>
<comment type="caution">
    <text evidence="10">The sequence shown here is derived from an EMBL/GenBank/DDBJ whole genome shotgun (WGS) entry which is preliminary data.</text>
</comment>
<keyword evidence="5" id="KW-0732">Signal</keyword>